<evidence type="ECO:0000256" key="4">
    <source>
        <dbReference type="SAM" id="MobiDB-lite"/>
    </source>
</evidence>
<evidence type="ECO:0008006" key="7">
    <source>
        <dbReference type="Google" id="ProtNLM"/>
    </source>
</evidence>
<evidence type="ECO:0000313" key="6">
    <source>
        <dbReference type="Proteomes" id="UP000654075"/>
    </source>
</evidence>
<name>A0A813FZF5_POLGL</name>
<proteinExistence type="inferred from homology"/>
<comment type="caution">
    <text evidence="5">The sequence shown here is derived from an EMBL/GenBank/DDBJ whole genome shotgun (WGS) entry which is preliminary data.</text>
</comment>
<protein>
    <recommendedName>
        <fullName evidence="7">WD repeat-containing protein 55</fullName>
    </recommendedName>
</protein>
<sequence length="407" mass="42934">MASCLLSISTEAHTFDAQFHPSEPILAMATVTGEVEVHRFDLVGGTSEVVRKIASHEDSCRTARFLGAATGAQSASSSSFAQASSASSAALMIATASADCFTALSDLETGKRVWRSKLPGAGNALLPLAGSDRFVVGDDSGGVLLFDSRDKKLAASWSENADFISDMALGVDGYSLCATSGDGTLAVYDLRKNGVKGLIAMSDFQEDELLSVAIVKGGKKVVCGSQTGILSIFSWGDFGDQKDRIKGHPMSVDAMLKLTEEGLLTGCSDGKIRVVATNAKNLQHGVMGVLAEHGDFPIEQLALSPDGKLLASVSHNQPAVKLWSTEAAHQLLSGEVEKKQAAEGEDAQGAEVDSDDSDEDTAPNRKARRRQQQKEKQAKKRARKGGTNHNSVVKETKQKAGSFFGGL</sequence>
<dbReference type="PANTHER" id="PTHR44019">
    <property type="entry name" value="WD REPEAT-CONTAINING PROTEIN 55"/>
    <property type="match status" value="1"/>
</dbReference>
<evidence type="ECO:0000313" key="5">
    <source>
        <dbReference type="EMBL" id="CAE8617964.1"/>
    </source>
</evidence>
<dbReference type="Proteomes" id="UP000654075">
    <property type="component" value="Unassembled WGS sequence"/>
</dbReference>
<dbReference type="InterPro" id="IPR036322">
    <property type="entry name" value="WD40_repeat_dom_sf"/>
</dbReference>
<dbReference type="Gene3D" id="2.130.10.10">
    <property type="entry name" value="YVTN repeat-like/Quinoprotein amine dehydrogenase"/>
    <property type="match status" value="2"/>
</dbReference>
<feature type="region of interest" description="Disordered" evidence="4">
    <location>
        <begin position="336"/>
        <end position="407"/>
    </location>
</feature>
<feature type="compositionally biased region" description="Basic residues" evidence="4">
    <location>
        <begin position="365"/>
        <end position="386"/>
    </location>
</feature>
<dbReference type="SMART" id="SM00320">
    <property type="entry name" value="WD40"/>
    <property type="match status" value="6"/>
</dbReference>
<feature type="compositionally biased region" description="Acidic residues" evidence="4">
    <location>
        <begin position="343"/>
        <end position="361"/>
    </location>
</feature>
<dbReference type="SUPFAM" id="SSF50978">
    <property type="entry name" value="WD40 repeat-like"/>
    <property type="match status" value="1"/>
</dbReference>
<dbReference type="OrthoDB" id="448346at2759"/>
<reference evidence="5" key="1">
    <citation type="submission" date="2021-02" db="EMBL/GenBank/DDBJ databases">
        <authorList>
            <person name="Dougan E. K."/>
            <person name="Rhodes N."/>
            <person name="Thang M."/>
            <person name="Chan C."/>
        </authorList>
    </citation>
    <scope>NUCLEOTIDE SEQUENCE</scope>
</reference>
<dbReference type="AlphaFoldDB" id="A0A813FZF5"/>
<dbReference type="InterPro" id="IPR015943">
    <property type="entry name" value="WD40/YVTN_repeat-like_dom_sf"/>
</dbReference>
<keyword evidence="3" id="KW-0677">Repeat</keyword>
<evidence type="ECO:0000256" key="2">
    <source>
        <dbReference type="ARBA" id="ARBA00022574"/>
    </source>
</evidence>
<comment type="similarity">
    <text evidence="1">Belongs to the WD repeat WDR55 family.</text>
</comment>
<keyword evidence="2" id="KW-0853">WD repeat</keyword>
<evidence type="ECO:0000256" key="3">
    <source>
        <dbReference type="ARBA" id="ARBA00022737"/>
    </source>
</evidence>
<keyword evidence="6" id="KW-1185">Reference proteome</keyword>
<accession>A0A813FZF5</accession>
<organism evidence="5 6">
    <name type="scientific">Polarella glacialis</name>
    <name type="common">Dinoflagellate</name>
    <dbReference type="NCBI Taxonomy" id="89957"/>
    <lineage>
        <taxon>Eukaryota</taxon>
        <taxon>Sar</taxon>
        <taxon>Alveolata</taxon>
        <taxon>Dinophyceae</taxon>
        <taxon>Suessiales</taxon>
        <taxon>Suessiaceae</taxon>
        <taxon>Polarella</taxon>
    </lineage>
</organism>
<evidence type="ECO:0000256" key="1">
    <source>
        <dbReference type="ARBA" id="ARBA00007625"/>
    </source>
</evidence>
<dbReference type="InterPro" id="IPR050505">
    <property type="entry name" value="WDR55/POC1"/>
</dbReference>
<gene>
    <name evidence="5" type="ORF">PGLA1383_LOCUS35620</name>
</gene>
<dbReference type="InterPro" id="IPR001680">
    <property type="entry name" value="WD40_rpt"/>
</dbReference>
<dbReference type="PANTHER" id="PTHR44019:SF20">
    <property type="entry name" value="WD REPEAT-CONTAINING PROTEIN 55"/>
    <property type="match status" value="1"/>
</dbReference>
<dbReference type="EMBL" id="CAJNNV010026349">
    <property type="protein sequence ID" value="CAE8617964.1"/>
    <property type="molecule type" value="Genomic_DNA"/>
</dbReference>